<reference evidence="7 8" key="1">
    <citation type="submission" date="2024-09" db="EMBL/GenBank/DDBJ databases">
        <authorList>
            <person name="Sun Q."/>
            <person name="Mori K."/>
        </authorList>
    </citation>
    <scope>NUCLEOTIDE SEQUENCE [LARGE SCALE GENOMIC DNA]</scope>
    <source>
        <strain evidence="7 8">CECT 7682</strain>
    </source>
</reference>
<proteinExistence type="predicted"/>
<sequence length="422" mass="48480">MINHFFLLVELSFYGFAIYLILKRGELAIIYLPVLFFAYVMINKVAPALFFYTFISALIGKVILSNLDFFKYNIFALLIALLYLWLLQKTTDLVEIRPFVFSSMCLFILVPLAHSVFIKYSRPEIFNELYYASLMILSLFVINAIFSTISNYAPSQMYGISSGILYGNLYATDFNILPFAVFVAIYRLVSKQKPLEVLIFIVGFCFIMLSLRRSVMGLSTLALIAVIVILVSRNRLGQVFTFISAGVLLAAVIFFTTDFVQQFIHRYELRDLDDRALSEEKRFFEYDMLYTDTFVSFDYDPWLGYGLFDSGGNYGKGTLGPRTLHGDITNIVHSSGIIGLFLYLSMVLTAFIQSLKRTKSYTDFIIIAFCFLAFLIYTITGRYTQVESMLMMFYLMMLPLGRVKRTMLKVNPKPQTLLEHSL</sequence>
<feature type="transmembrane region" description="Helical" evidence="5">
    <location>
        <begin position="129"/>
        <end position="149"/>
    </location>
</feature>
<keyword evidence="3 5" id="KW-1133">Transmembrane helix</keyword>
<feature type="transmembrane region" description="Helical" evidence="5">
    <location>
        <begin position="169"/>
        <end position="188"/>
    </location>
</feature>
<feature type="transmembrane region" description="Helical" evidence="5">
    <location>
        <begin position="239"/>
        <end position="264"/>
    </location>
</feature>
<organism evidence="7 8">
    <name type="scientific">Echinicola jeungdonensis</name>
    <dbReference type="NCBI Taxonomy" id="709343"/>
    <lineage>
        <taxon>Bacteria</taxon>
        <taxon>Pseudomonadati</taxon>
        <taxon>Bacteroidota</taxon>
        <taxon>Cytophagia</taxon>
        <taxon>Cytophagales</taxon>
        <taxon>Cyclobacteriaceae</taxon>
        <taxon>Echinicola</taxon>
    </lineage>
</organism>
<dbReference type="Pfam" id="PF04932">
    <property type="entry name" value="Wzy_C"/>
    <property type="match status" value="1"/>
</dbReference>
<dbReference type="InterPro" id="IPR007016">
    <property type="entry name" value="O-antigen_ligase-rel_domated"/>
</dbReference>
<keyword evidence="7" id="KW-0436">Ligase</keyword>
<dbReference type="Proteomes" id="UP001589654">
    <property type="component" value="Unassembled WGS sequence"/>
</dbReference>
<evidence type="ECO:0000256" key="5">
    <source>
        <dbReference type="SAM" id="Phobius"/>
    </source>
</evidence>
<evidence type="ECO:0000256" key="2">
    <source>
        <dbReference type="ARBA" id="ARBA00022692"/>
    </source>
</evidence>
<dbReference type="RefSeq" id="WP_290249741.1">
    <property type="nucleotide sequence ID" value="NZ_JAUFQT010000002.1"/>
</dbReference>
<feature type="domain" description="O-antigen ligase-related" evidence="6">
    <location>
        <begin position="199"/>
        <end position="344"/>
    </location>
</feature>
<dbReference type="PANTHER" id="PTHR37422:SF17">
    <property type="entry name" value="O-ANTIGEN LIGASE"/>
    <property type="match status" value="1"/>
</dbReference>
<feature type="transmembrane region" description="Helical" evidence="5">
    <location>
        <begin position="69"/>
        <end position="87"/>
    </location>
</feature>
<feature type="transmembrane region" description="Helical" evidence="5">
    <location>
        <begin position="5"/>
        <end position="22"/>
    </location>
</feature>
<keyword evidence="4 5" id="KW-0472">Membrane</keyword>
<evidence type="ECO:0000256" key="1">
    <source>
        <dbReference type="ARBA" id="ARBA00004141"/>
    </source>
</evidence>
<dbReference type="GO" id="GO:0016874">
    <property type="term" value="F:ligase activity"/>
    <property type="evidence" value="ECO:0007669"/>
    <property type="project" value="UniProtKB-KW"/>
</dbReference>
<evidence type="ECO:0000313" key="8">
    <source>
        <dbReference type="Proteomes" id="UP001589654"/>
    </source>
</evidence>
<name>A0ABV5J082_9BACT</name>
<accession>A0ABV5J082</accession>
<evidence type="ECO:0000259" key="6">
    <source>
        <dbReference type="Pfam" id="PF04932"/>
    </source>
</evidence>
<evidence type="ECO:0000256" key="4">
    <source>
        <dbReference type="ARBA" id="ARBA00023136"/>
    </source>
</evidence>
<feature type="transmembrane region" description="Helical" evidence="5">
    <location>
        <begin position="195"/>
        <end position="211"/>
    </location>
</feature>
<feature type="transmembrane region" description="Helical" evidence="5">
    <location>
        <begin position="217"/>
        <end position="232"/>
    </location>
</feature>
<dbReference type="InterPro" id="IPR051533">
    <property type="entry name" value="WaaL-like"/>
</dbReference>
<feature type="transmembrane region" description="Helical" evidence="5">
    <location>
        <begin position="331"/>
        <end position="352"/>
    </location>
</feature>
<protein>
    <submittedName>
        <fullName evidence="7">O-antigen ligase family protein</fullName>
    </submittedName>
</protein>
<comment type="subcellular location">
    <subcellularLocation>
        <location evidence="1">Membrane</location>
        <topology evidence="1">Multi-pass membrane protein</topology>
    </subcellularLocation>
</comment>
<feature type="transmembrane region" description="Helical" evidence="5">
    <location>
        <begin position="99"/>
        <end position="117"/>
    </location>
</feature>
<feature type="transmembrane region" description="Helical" evidence="5">
    <location>
        <begin position="28"/>
        <end position="57"/>
    </location>
</feature>
<dbReference type="PANTHER" id="PTHR37422">
    <property type="entry name" value="TEICHURONIC ACID BIOSYNTHESIS PROTEIN TUAE"/>
    <property type="match status" value="1"/>
</dbReference>
<keyword evidence="2 5" id="KW-0812">Transmembrane</keyword>
<evidence type="ECO:0000256" key="3">
    <source>
        <dbReference type="ARBA" id="ARBA00022989"/>
    </source>
</evidence>
<gene>
    <name evidence="7" type="ORF">ACFFUR_00300</name>
</gene>
<keyword evidence="8" id="KW-1185">Reference proteome</keyword>
<feature type="transmembrane region" description="Helical" evidence="5">
    <location>
        <begin position="364"/>
        <end position="380"/>
    </location>
</feature>
<comment type="caution">
    <text evidence="7">The sequence shown here is derived from an EMBL/GenBank/DDBJ whole genome shotgun (WGS) entry which is preliminary data.</text>
</comment>
<evidence type="ECO:0000313" key="7">
    <source>
        <dbReference type="EMBL" id="MFB9210233.1"/>
    </source>
</evidence>
<dbReference type="EMBL" id="JBHMEW010000005">
    <property type="protein sequence ID" value="MFB9210233.1"/>
    <property type="molecule type" value="Genomic_DNA"/>
</dbReference>